<organism evidence="2">
    <name type="scientific">uncultured Solirubrobacteraceae bacterium</name>
    <dbReference type="NCBI Taxonomy" id="1162706"/>
    <lineage>
        <taxon>Bacteria</taxon>
        <taxon>Bacillati</taxon>
        <taxon>Actinomycetota</taxon>
        <taxon>Thermoleophilia</taxon>
        <taxon>Solirubrobacterales</taxon>
        <taxon>Solirubrobacteraceae</taxon>
        <taxon>environmental samples</taxon>
    </lineage>
</organism>
<feature type="non-terminal residue" evidence="2">
    <location>
        <position position="1"/>
    </location>
</feature>
<reference evidence="2" key="1">
    <citation type="submission" date="2020-02" db="EMBL/GenBank/DDBJ databases">
        <authorList>
            <person name="Meier V. D."/>
        </authorList>
    </citation>
    <scope>NUCLEOTIDE SEQUENCE</scope>
    <source>
        <strain evidence="2">AVDCRST_MAG38</strain>
    </source>
</reference>
<feature type="compositionally biased region" description="Basic residues" evidence="1">
    <location>
        <begin position="139"/>
        <end position="152"/>
    </location>
</feature>
<feature type="compositionally biased region" description="Basic residues" evidence="1">
    <location>
        <begin position="52"/>
        <end position="63"/>
    </location>
</feature>
<feature type="region of interest" description="Disordered" evidence="1">
    <location>
        <begin position="39"/>
        <end position="189"/>
    </location>
</feature>
<accession>A0A6J4R6K5</accession>
<protein>
    <submittedName>
        <fullName evidence="2">Membrane protein, distant similarity to thiosulphate:quinone oxidoreductase DoxD</fullName>
    </submittedName>
</protein>
<sequence length="189" mass="21885">VDRIRPRARCRGAAVRRSRHAEAVRLVRRLRHRGHRRLLRVARPDAGAQARDRRRRGRDHRWRARDARRADAGRGHADLRDHGHRHPQGARQQRAVGHQRRLRVQPRPHRRDGRVGRARSGRRVGRRGPVPEPQGPGHGRPRRGRGDRRLLRRYVGEAQPRRTGPAGGKQRRRRRSGDDGRSGAHHGVL</sequence>
<dbReference type="EMBL" id="CADCVJ010000043">
    <property type="protein sequence ID" value="CAA9465523.1"/>
    <property type="molecule type" value="Genomic_DNA"/>
</dbReference>
<feature type="compositionally biased region" description="Basic residues" evidence="1">
    <location>
        <begin position="97"/>
        <end position="126"/>
    </location>
</feature>
<feature type="compositionally biased region" description="Basic and acidic residues" evidence="1">
    <location>
        <begin position="64"/>
        <end position="81"/>
    </location>
</feature>
<evidence type="ECO:0000313" key="2">
    <source>
        <dbReference type="EMBL" id="CAA9465523.1"/>
    </source>
</evidence>
<dbReference type="AlphaFoldDB" id="A0A6J4R6K5"/>
<feature type="non-terminal residue" evidence="2">
    <location>
        <position position="189"/>
    </location>
</feature>
<name>A0A6J4R6K5_9ACTN</name>
<proteinExistence type="predicted"/>
<gene>
    <name evidence="2" type="ORF">AVDCRST_MAG38-655</name>
</gene>
<evidence type="ECO:0000256" key="1">
    <source>
        <dbReference type="SAM" id="MobiDB-lite"/>
    </source>
</evidence>